<dbReference type="InterPro" id="IPR006121">
    <property type="entry name" value="HMA_dom"/>
</dbReference>
<keyword evidence="5" id="KW-0186">Copper</keyword>
<evidence type="ECO:0000313" key="8">
    <source>
        <dbReference type="EMBL" id="GAF25651.1"/>
    </source>
</evidence>
<dbReference type="SUPFAM" id="SSF55008">
    <property type="entry name" value="HMA, heavy metal-associated domain"/>
    <property type="match status" value="1"/>
</dbReference>
<organism evidence="8">
    <name type="scientific">Moorella thermoacetica Y72</name>
    <dbReference type="NCBI Taxonomy" id="1325331"/>
    <lineage>
        <taxon>Bacteria</taxon>
        <taxon>Bacillati</taxon>
        <taxon>Bacillota</taxon>
        <taxon>Clostridia</taxon>
        <taxon>Neomoorellales</taxon>
        <taxon>Neomoorellaceae</taxon>
        <taxon>Neomoorella</taxon>
    </lineage>
</organism>
<sequence length="71" mass="7699">MKKVAEVTLQVEGMSCNHCKMSVERALKNLDGVTAATVDLGARTAYVTYDSSRVDIEAMKKAISDAGYEVK</sequence>
<name>A0A0S6UCX1_NEOTH</name>
<protein>
    <recommendedName>
        <fullName evidence="2">Copper chaperone CopZ</fullName>
    </recommendedName>
</protein>
<evidence type="ECO:0000256" key="2">
    <source>
        <dbReference type="ARBA" id="ARBA00015313"/>
    </source>
</evidence>
<evidence type="ECO:0000259" key="7">
    <source>
        <dbReference type="PROSITE" id="PS50846"/>
    </source>
</evidence>
<comment type="subcellular location">
    <subcellularLocation>
        <location evidence="1">Cytoplasm</location>
    </subcellularLocation>
</comment>
<reference evidence="8" key="1">
    <citation type="journal article" date="2014" name="Gene">
        <title>Genome-guided analysis of transformation efficiency and carbon dioxide assimilation by Moorella thermoacetica Y72.</title>
        <authorList>
            <person name="Tsukahara K."/>
            <person name="Kita A."/>
            <person name="Nakashimada Y."/>
            <person name="Hoshino T."/>
            <person name="Murakami K."/>
        </authorList>
    </citation>
    <scope>NUCLEOTIDE SEQUENCE [LARGE SCALE GENOMIC DNA]</scope>
    <source>
        <strain evidence="8">Y72</strain>
    </source>
</reference>
<dbReference type="NCBIfam" id="TIGR00003">
    <property type="entry name" value="copper ion binding protein"/>
    <property type="match status" value="1"/>
</dbReference>
<dbReference type="Gene3D" id="3.30.70.100">
    <property type="match status" value="1"/>
</dbReference>
<dbReference type="InterPro" id="IPR017969">
    <property type="entry name" value="Heavy-metal-associated_CS"/>
</dbReference>
<dbReference type="GO" id="GO:0005737">
    <property type="term" value="C:cytoplasm"/>
    <property type="evidence" value="ECO:0007669"/>
    <property type="project" value="UniProtKB-SubCell"/>
</dbReference>
<dbReference type="PRINTS" id="PR00946">
    <property type="entry name" value="HGSCAVENGER"/>
</dbReference>
<feature type="domain" description="HMA" evidence="7">
    <location>
        <begin position="5"/>
        <end position="71"/>
    </location>
</feature>
<evidence type="ECO:0000256" key="5">
    <source>
        <dbReference type="ARBA" id="ARBA00023008"/>
    </source>
</evidence>
<dbReference type="AlphaFoldDB" id="A0A0S6UCX1"/>
<dbReference type="Proteomes" id="UP000063718">
    <property type="component" value="Unassembled WGS sequence"/>
</dbReference>
<dbReference type="GO" id="GO:0005507">
    <property type="term" value="F:copper ion binding"/>
    <property type="evidence" value="ECO:0007669"/>
    <property type="project" value="InterPro"/>
</dbReference>
<dbReference type="Pfam" id="PF00403">
    <property type="entry name" value="HMA"/>
    <property type="match status" value="1"/>
</dbReference>
<keyword evidence="4" id="KW-0479">Metal-binding</keyword>
<evidence type="ECO:0000256" key="1">
    <source>
        <dbReference type="ARBA" id="ARBA00004496"/>
    </source>
</evidence>
<dbReference type="FunFam" id="3.30.70.100:FF:000033">
    <property type="entry name" value="Copper-transporting ATPase HMA5"/>
    <property type="match status" value="1"/>
</dbReference>
<dbReference type="InterPro" id="IPR001802">
    <property type="entry name" value="MerP/CopZ"/>
</dbReference>
<dbReference type="EMBL" id="DF238840">
    <property type="protein sequence ID" value="GAF25651.1"/>
    <property type="molecule type" value="Genomic_DNA"/>
</dbReference>
<proteinExistence type="predicted"/>
<gene>
    <name evidence="8" type="ORF">MTY_0987</name>
</gene>
<dbReference type="NCBIfam" id="NF033795">
    <property type="entry name" value="chaper_CopZ_Bs"/>
    <property type="match status" value="1"/>
</dbReference>
<accession>A0A0S6UCX1</accession>
<dbReference type="CDD" id="cd00371">
    <property type="entry name" value="HMA"/>
    <property type="match status" value="1"/>
</dbReference>
<dbReference type="InterPro" id="IPR049740">
    <property type="entry name" value="CopZ"/>
</dbReference>
<dbReference type="PROSITE" id="PS50846">
    <property type="entry name" value="HMA_2"/>
    <property type="match status" value="1"/>
</dbReference>
<keyword evidence="3" id="KW-0963">Cytoplasm</keyword>
<dbReference type="InterPro" id="IPR006122">
    <property type="entry name" value="HMA_Cu_ion-bd"/>
</dbReference>
<evidence type="ECO:0000256" key="6">
    <source>
        <dbReference type="ARBA" id="ARBA00023186"/>
    </source>
</evidence>
<evidence type="ECO:0000256" key="3">
    <source>
        <dbReference type="ARBA" id="ARBA00022490"/>
    </source>
</evidence>
<evidence type="ECO:0000256" key="4">
    <source>
        <dbReference type="ARBA" id="ARBA00022723"/>
    </source>
</evidence>
<dbReference type="InterPro" id="IPR036163">
    <property type="entry name" value="HMA_dom_sf"/>
</dbReference>
<dbReference type="PROSITE" id="PS01047">
    <property type="entry name" value="HMA_1"/>
    <property type="match status" value="1"/>
</dbReference>
<dbReference type="PANTHER" id="PTHR46594:SF4">
    <property type="entry name" value="P-TYPE CATION-TRANSPORTING ATPASE"/>
    <property type="match status" value="1"/>
</dbReference>
<dbReference type="PANTHER" id="PTHR46594">
    <property type="entry name" value="P-TYPE CATION-TRANSPORTING ATPASE"/>
    <property type="match status" value="1"/>
</dbReference>
<keyword evidence="6" id="KW-0143">Chaperone</keyword>